<evidence type="ECO:0000313" key="2">
    <source>
        <dbReference type="Proteomes" id="UP000030661"/>
    </source>
</evidence>
<dbReference type="AlphaFoldDB" id="A0A081C253"/>
<dbReference type="HOGENOM" id="CLU_187722_0_0_0"/>
<evidence type="ECO:0000313" key="1">
    <source>
        <dbReference type="EMBL" id="GAK58658.1"/>
    </source>
</evidence>
<accession>A0A081C253</accession>
<protein>
    <submittedName>
        <fullName evidence="1">Uncharacterized protein</fullName>
    </submittedName>
</protein>
<sequence>MVKFKRAIRRHHRERLKKKRRWHFGRILTEDEQGKVVDTPTPCSCSLCGNPRRHFHELTVQERRIAFEQGVLRELARLRR</sequence>
<keyword evidence="2" id="KW-1185">Reference proteome</keyword>
<proteinExistence type="predicted"/>
<gene>
    <name evidence="1" type="ORF">U27_05632</name>
</gene>
<organism evidence="1">
    <name type="scientific">Vecturithrix granuli</name>
    <dbReference type="NCBI Taxonomy" id="1499967"/>
    <lineage>
        <taxon>Bacteria</taxon>
        <taxon>Candidatus Moduliflexota</taxon>
        <taxon>Candidatus Vecturitrichia</taxon>
        <taxon>Candidatus Vecturitrichales</taxon>
        <taxon>Candidatus Vecturitrichaceae</taxon>
        <taxon>Candidatus Vecturithrix</taxon>
    </lineage>
</organism>
<dbReference type="Proteomes" id="UP000030661">
    <property type="component" value="Unassembled WGS sequence"/>
</dbReference>
<reference evidence="1" key="1">
    <citation type="journal article" date="2015" name="PeerJ">
        <title>First genomic representation of candidate bacterial phylum KSB3 points to enhanced environmental sensing as a trigger of wastewater bulking.</title>
        <authorList>
            <person name="Sekiguchi Y."/>
            <person name="Ohashi A."/>
            <person name="Parks D.H."/>
            <person name="Yamauchi T."/>
            <person name="Tyson G.W."/>
            <person name="Hugenholtz P."/>
        </authorList>
    </citation>
    <scope>NUCLEOTIDE SEQUENCE [LARGE SCALE GENOMIC DNA]</scope>
</reference>
<dbReference type="EMBL" id="DF820468">
    <property type="protein sequence ID" value="GAK58658.1"/>
    <property type="molecule type" value="Genomic_DNA"/>
</dbReference>
<name>A0A081C253_VECG1</name>